<evidence type="ECO:0000313" key="2">
    <source>
        <dbReference type="EMBL" id="MFC0386369.1"/>
    </source>
</evidence>
<keyword evidence="3" id="KW-1185">Reference proteome</keyword>
<accession>A0ABV6ISY8</accession>
<reference evidence="2 3" key="1">
    <citation type="submission" date="2024-09" db="EMBL/GenBank/DDBJ databases">
        <authorList>
            <person name="Sun Q."/>
            <person name="Mori K."/>
        </authorList>
    </citation>
    <scope>NUCLEOTIDE SEQUENCE [LARGE SCALE GENOMIC DNA]</scope>
    <source>
        <strain evidence="2 3">CCM 7468</strain>
    </source>
</reference>
<sequence>MDDGTSRGVPSAAVLPEPDGAAPEPTELVLLPWGSRRLVHALAYQAPLRFAGRVLEVGTEVAMARVADMLAARRLVRSQVLGNEPGLAPPASGGRRVALYLHYAASGRISPMVRAQLAAYRAQGFDVVLASNAERVDEAGWRAASEHCWQMLRRRNLGFDFGAWRDSAALLLLGACPPEELLLVNDSVMGPIRPLGTLLERARAFGLGAVGMTESRQGGVHIQSYFLLVRGAAATADTLQFLSQLRLSTAKWLIVQRGEFGLTRFLLQRGHRVAALFGYARSLEAVLADWEERRYLAELMPQFARGAASACTMQQMMLRWPLNPTIHLWRGLPRCMSFPFLKVELLRRNPGRLPGVADWPLLTGGDSSEMTEMLREHLSALD</sequence>
<dbReference type="RefSeq" id="WP_377050770.1">
    <property type="nucleotide sequence ID" value="NZ_JBHLVZ010000031.1"/>
</dbReference>
<dbReference type="EMBL" id="JBHLVZ010000031">
    <property type="protein sequence ID" value="MFC0386369.1"/>
    <property type="molecule type" value="Genomic_DNA"/>
</dbReference>
<protein>
    <submittedName>
        <fullName evidence="2">Rhamnan synthesis F family protein</fullName>
    </submittedName>
</protein>
<name>A0ABV6ISY8_9PROT</name>
<evidence type="ECO:0000313" key="3">
    <source>
        <dbReference type="Proteomes" id="UP001589789"/>
    </source>
</evidence>
<evidence type="ECO:0000256" key="1">
    <source>
        <dbReference type="SAM" id="MobiDB-lite"/>
    </source>
</evidence>
<dbReference type="InterPro" id="IPR007739">
    <property type="entry name" value="RgpF"/>
</dbReference>
<organism evidence="2 3">
    <name type="scientific">Muricoccus vinaceus</name>
    <dbReference type="NCBI Taxonomy" id="424704"/>
    <lineage>
        <taxon>Bacteria</taxon>
        <taxon>Pseudomonadati</taxon>
        <taxon>Pseudomonadota</taxon>
        <taxon>Alphaproteobacteria</taxon>
        <taxon>Acetobacterales</taxon>
        <taxon>Roseomonadaceae</taxon>
        <taxon>Muricoccus</taxon>
    </lineage>
</organism>
<feature type="region of interest" description="Disordered" evidence="1">
    <location>
        <begin position="1"/>
        <end position="20"/>
    </location>
</feature>
<gene>
    <name evidence="2" type="ORF">ACFFIC_12565</name>
</gene>
<dbReference type="Proteomes" id="UP001589789">
    <property type="component" value="Unassembled WGS sequence"/>
</dbReference>
<dbReference type="Pfam" id="PF05045">
    <property type="entry name" value="RgpF"/>
    <property type="match status" value="1"/>
</dbReference>
<comment type="caution">
    <text evidence="2">The sequence shown here is derived from an EMBL/GenBank/DDBJ whole genome shotgun (WGS) entry which is preliminary data.</text>
</comment>
<proteinExistence type="predicted"/>